<keyword evidence="3" id="KW-1185">Reference proteome</keyword>
<dbReference type="AlphaFoldDB" id="A0AAD5U8M2"/>
<dbReference type="InterPro" id="IPR031915">
    <property type="entry name" value="Clr2_N"/>
</dbReference>
<feature type="domain" description="Cryptic loci regulator 2 N-terminal" evidence="1">
    <location>
        <begin position="44"/>
        <end position="106"/>
    </location>
</feature>
<dbReference type="EMBL" id="JADGJW010000068">
    <property type="protein sequence ID" value="KAJ3225188.1"/>
    <property type="molecule type" value="Genomic_DNA"/>
</dbReference>
<dbReference type="GO" id="GO:0033553">
    <property type="term" value="C:rDNA heterochromatin"/>
    <property type="evidence" value="ECO:0007669"/>
    <property type="project" value="TreeGrafter"/>
</dbReference>
<proteinExistence type="predicted"/>
<evidence type="ECO:0000313" key="3">
    <source>
        <dbReference type="Proteomes" id="UP001211065"/>
    </source>
</evidence>
<sequence>MFSDAVSTHYPNNVDWFNCSNETLQLILRKLKYKFPTSIIVQQLTGLPKNYKVFQKKGKSDGEWELFIFGHPRGLLFKSLAQFLPHFRWLLLKEKRLGGICSCTCCDLKLKKKKIPRVIIKLKRKKFNERNDLVEVSNLLYQKENQTSRSTEKNLSLNNSQSIKKFLNSTTKHDLHLNFETGSTGINKKKMCLFIHFEDRRRPTISNEIILENLNNKKLRSNNLMMSKALHILPSHAKKNSFLNNHGDFNIPTLNDVNDKTNVDDNALKHNLEKSVFRNGEIVYIQTFLIISDNRHSLPFYNKASNLPIYIDIQILKDKFSLWPCFIIKENDVKTVHPVVTSPLIIDFANGNLQATSCNTITNFKFPSYQVELIGTGITVTVPEVDIFPYFSQNFSGECWEFIDLEFFEKIDKITTDKVLSYFFKSLALCYESSEKVRISNKSLKELRVEKIKINPTKFVDSRGLGNLSSSNIEEAKEKYLLSGLNVGINAVKESSALQMPAITKNLKLLDSIHFGAEKILIGDLLKPRAGKIPLDSLKEEWMEIFEKRNKFKIESNLLFRLRKIWLEDAERELYFEGDLLFFYEEKFLPSNLKRKSGFWMHSNFKNEKTEARYTYCNLSYISKGKGIMVSLSCIEGRFYFHKPFFNFFGSKQVSFNEEFNL</sequence>
<organism evidence="2 3">
    <name type="scientific">Clydaea vesicula</name>
    <dbReference type="NCBI Taxonomy" id="447962"/>
    <lineage>
        <taxon>Eukaryota</taxon>
        <taxon>Fungi</taxon>
        <taxon>Fungi incertae sedis</taxon>
        <taxon>Chytridiomycota</taxon>
        <taxon>Chytridiomycota incertae sedis</taxon>
        <taxon>Chytridiomycetes</taxon>
        <taxon>Lobulomycetales</taxon>
        <taxon>Lobulomycetaceae</taxon>
        <taxon>Clydaea</taxon>
    </lineage>
</organism>
<evidence type="ECO:0000259" key="1">
    <source>
        <dbReference type="Pfam" id="PF16761"/>
    </source>
</evidence>
<gene>
    <name evidence="2" type="ORF">HK099_007200</name>
</gene>
<name>A0AAD5U8M2_9FUNG</name>
<accession>A0AAD5U8M2</accession>
<comment type="caution">
    <text evidence="2">The sequence shown here is derived from an EMBL/GenBank/DDBJ whole genome shotgun (WGS) entry which is preliminary data.</text>
</comment>
<dbReference type="Pfam" id="PF16761">
    <property type="entry name" value="Clr2_transil"/>
    <property type="match status" value="1"/>
</dbReference>
<dbReference type="InterPro" id="IPR038986">
    <property type="entry name" value="Clr2"/>
</dbReference>
<dbReference type="GO" id="GO:0030466">
    <property type="term" value="P:silent mating-type cassette heterochromatin formation"/>
    <property type="evidence" value="ECO:0007669"/>
    <property type="project" value="TreeGrafter"/>
</dbReference>
<evidence type="ECO:0000313" key="2">
    <source>
        <dbReference type="EMBL" id="KAJ3225188.1"/>
    </source>
</evidence>
<dbReference type="GO" id="GO:0070824">
    <property type="term" value="C:SHREC complex"/>
    <property type="evidence" value="ECO:0007669"/>
    <property type="project" value="InterPro"/>
</dbReference>
<dbReference type="Proteomes" id="UP001211065">
    <property type="component" value="Unassembled WGS sequence"/>
</dbReference>
<dbReference type="PANTHER" id="PTHR38046">
    <property type="entry name" value="CRYPTIC LOCI REGULATOR 2"/>
    <property type="match status" value="1"/>
</dbReference>
<dbReference type="GO" id="GO:0031934">
    <property type="term" value="C:mating-type region heterochromatin"/>
    <property type="evidence" value="ECO:0007669"/>
    <property type="project" value="TreeGrafter"/>
</dbReference>
<protein>
    <recommendedName>
        <fullName evidence="1">Cryptic loci regulator 2 N-terminal domain-containing protein</fullName>
    </recommendedName>
</protein>
<reference evidence="2" key="1">
    <citation type="submission" date="2020-05" db="EMBL/GenBank/DDBJ databases">
        <title>Phylogenomic resolution of chytrid fungi.</title>
        <authorList>
            <person name="Stajich J.E."/>
            <person name="Amses K."/>
            <person name="Simmons R."/>
            <person name="Seto K."/>
            <person name="Myers J."/>
            <person name="Bonds A."/>
            <person name="Quandt C.A."/>
            <person name="Barry K."/>
            <person name="Liu P."/>
            <person name="Grigoriev I."/>
            <person name="Longcore J.E."/>
            <person name="James T.Y."/>
        </authorList>
    </citation>
    <scope>NUCLEOTIDE SEQUENCE</scope>
    <source>
        <strain evidence="2">JEL0476</strain>
    </source>
</reference>
<dbReference type="PANTHER" id="PTHR38046:SF1">
    <property type="entry name" value="CRYPTIC LOCI REGULATOR 2"/>
    <property type="match status" value="1"/>
</dbReference>